<proteinExistence type="predicted"/>
<accession>A0ABW2TJT9</accession>
<keyword evidence="3" id="KW-1185">Reference proteome</keyword>
<dbReference type="EMBL" id="JBHTEY010000004">
    <property type="protein sequence ID" value="MFC7614000.1"/>
    <property type="molecule type" value="Genomic_DNA"/>
</dbReference>
<evidence type="ECO:0000313" key="2">
    <source>
        <dbReference type="EMBL" id="MFC7614000.1"/>
    </source>
</evidence>
<comment type="caution">
    <text evidence="2">The sequence shown here is derived from an EMBL/GenBank/DDBJ whole genome shotgun (WGS) entry which is preliminary data.</text>
</comment>
<feature type="region of interest" description="Disordered" evidence="1">
    <location>
        <begin position="250"/>
        <end position="344"/>
    </location>
</feature>
<evidence type="ECO:0000313" key="3">
    <source>
        <dbReference type="Proteomes" id="UP001596512"/>
    </source>
</evidence>
<gene>
    <name evidence="2" type="ORF">ACFQV2_10980</name>
</gene>
<dbReference type="Proteomes" id="UP001596512">
    <property type="component" value="Unassembled WGS sequence"/>
</dbReference>
<organism evidence="2 3">
    <name type="scientific">Actinokineospora soli</name>
    <dbReference type="NCBI Taxonomy" id="1048753"/>
    <lineage>
        <taxon>Bacteria</taxon>
        <taxon>Bacillati</taxon>
        <taxon>Actinomycetota</taxon>
        <taxon>Actinomycetes</taxon>
        <taxon>Pseudonocardiales</taxon>
        <taxon>Pseudonocardiaceae</taxon>
        <taxon>Actinokineospora</taxon>
    </lineage>
</organism>
<evidence type="ECO:0000256" key="1">
    <source>
        <dbReference type="SAM" id="MobiDB-lite"/>
    </source>
</evidence>
<evidence type="ECO:0008006" key="4">
    <source>
        <dbReference type="Google" id="ProtNLM"/>
    </source>
</evidence>
<name>A0ABW2TJT9_9PSEU</name>
<feature type="compositionally biased region" description="Basic and acidic residues" evidence="1">
    <location>
        <begin position="309"/>
        <end position="325"/>
    </location>
</feature>
<sequence>MRTYTDDELRGFADQAGTALIDLAVRTCPGWDGGPEQIKSFVHDQATRCMTLDPPKIVAELDRVREIVKRLDLDRGNLVRRSTEEIGIALGRWQGSAAEAFRQRLRDIEAFGTVQFDRSLAYAKGLAALACLAANVRDDYRRVVERTMTAAAEALGEARETGGKLLVKVGASVAKAAFGGFQVDDLASAATDIGVEGASVIIEGNGFETVLTGYRLAVDTLISELYEGFAQIDADLRFCTAGVDDTLQALTSPLPRRPMSPVRSSRTRPSPFRAGRSRNSATTWPRRRPRLERTARPRSPPFPSASRGTQDDPARTIHLRGDSRRVPRLVRHHRRGRHAHVGPA</sequence>
<protein>
    <recommendedName>
        <fullName evidence="4">WXG100 family type VII secretion target</fullName>
    </recommendedName>
</protein>
<feature type="compositionally biased region" description="Low complexity" evidence="1">
    <location>
        <begin position="252"/>
        <end position="273"/>
    </location>
</feature>
<reference evidence="3" key="1">
    <citation type="journal article" date="2019" name="Int. J. Syst. Evol. Microbiol.">
        <title>The Global Catalogue of Microorganisms (GCM) 10K type strain sequencing project: providing services to taxonomists for standard genome sequencing and annotation.</title>
        <authorList>
            <consortium name="The Broad Institute Genomics Platform"/>
            <consortium name="The Broad Institute Genome Sequencing Center for Infectious Disease"/>
            <person name="Wu L."/>
            <person name="Ma J."/>
        </authorList>
    </citation>
    <scope>NUCLEOTIDE SEQUENCE [LARGE SCALE GENOMIC DNA]</scope>
    <source>
        <strain evidence="3">JCM 17695</strain>
    </source>
</reference>
<feature type="compositionally biased region" description="Basic residues" evidence="1">
    <location>
        <begin position="326"/>
        <end position="344"/>
    </location>
</feature>